<dbReference type="PANTHER" id="PTHR36220:SF1">
    <property type="entry name" value="GAMMA TUBULIN COMPLEX COMPONENT C-TERMINAL DOMAIN-CONTAINING PROTEIN"/>
    <property type="match status" value="1"/>
</dbReference>
<dbReference type="Proteomes" id="UP000001876">
    <property type="component" value="Unassembled WGS sequence"/>
</dbReference>
<evidence type="ECO:0000256" key="3">
    <source>
        <dbReference type="ARBA" id="ARBA00023180"/>
    </source>
</evidence>
<keyword evidence="1" id="KW-0732">Signal</keyword>
<gene>
    <name evidence="4" type="ORF">MICPUCDRAFT_22399</name>
</gene>
<protein>
    <submittedName>
        <fullName evidence="4">Predicted protein</fullName>
    </submittedName>
</protein>
<organism evidence="5">
    <name type="scientific">Micromonas pusilla (strain CCMP1545)</name>
    <name type="common">Picoplanktonic green alga</name>
    <dbReference type="NCBI Taxonomy" id="564608"/>
    <lineage>
        <taxon>Eukaryota</taxon>
        <taxon>Viridiplantae</taxon>
        <taxon>Chlorophyta</taxon>
        <taxon>Mamiellophyceae</taxon>
        <taxon>Mamiellales</taxon>
        <taxon>Mamiellaceae</taxon>
        <taxon>Micromonas</taxon>
    </lineage>
</organism>
<evidence type="ECO:0000256" key="1">
    <source>
        <dbReference type="ARBA" id="ARBA00022729"/>
    </source>
</evidence>
<dbReference type="SUPFAM" id="SSF69318">
    <property type="entry name" value="Integrin alpha N-terminal domain"/>
    <property type="match status" value="2"/>
</dbReference>
<sequence>MGVAAAADAAYLEQRVQKEAAVALLGEDAFEATQLAKLVAADDKFGYSVSVSGSLIVVGANYDDDKGRDSGSAYVFEKGADGAVTQLAKLTAADGAANDNFGWSVAVSGSLIVVGATYDDDKGRDSGSAYVFEKGADGAVTQLAKLTAADGAANDNFGWSVAVSGSLIVVGATYDDDKGSSSGSAYVFEKGADGAVTQLAKLTAADGAAGDQFGWSVAVSGSLIVAGARYDDDKGSSSGSAYVFEKGADGTVTQLAKFTAADGAAHDYFGRSVAMSGSLIVVGELYDDDKGSNSGSAHVFQTNR</sequence>
<dbReference type="EMBL" id="GG663748">
    <property type="protein sequence ID" value="EEH52298.1"/>
    <property type="molecule type" value="Genomic_DNA"/>
</dbReference>
<dbReference type="Pfam" id="PF14312">
    <property type="entry name" value="FG-GAP_2"/>
    <property type="match status" value="5"/>
</dbReference>
<dbReference type="InterPro" id="IPR028994">
    <property type="entry name" value="Integrin_alpha_N"/>
</dbReference>
<dbReference type="InterPro" id="IPR013519">
    <property type="entry name" value="Int_alpha_beta-p"/>
</dbReference>
<dbReference type="OrthoDB" id="188207at2759"/>
<reference evidence="4 5" key="1">
    <citation type="journal article" date="2009" name="Science">
        <title>Green evolution and dynamic adaptations revealed by genomes of the marine picoeukaryotes Micromonas.</title>
        <authorList>
            <person name="Worden A.Z."/>
            <person name="Lee J.H."/>
            <person name="Mock T."/>
            <person name="Rouze P."/>
            <person name="Simmons M.P."/>
            <person name="Aerts A.L."/>
            <person name="Allen A.E."/>
            <person name="Cuvelier M.L."/>
            <person name="Derelle E."/>
            <person name="Everett M.V."/>
            <person name="Foulon E."/>
            <person name="Grimwood J."/>
            <person name="Gundlach H."/>
            <person name="Henrissat B."/>
            <person name="Napoli C."/>
            <person name="McDonald S.M."/>
            <person name="Parker M.S."/>
            <person name="Rombauts S."/>
            <person name="Salamov A."/>
            <person name="Von Dassow P."/>
            <person name="Badger J.H."/>
            <person name="Coutinho P.M."/>
            <person name="Demir E."/>
            <person name="Dubchak I."/>
            <person name="Gentemann C."/>
            <person name="Eikrem W."/>
            <person name="Gready J.E."/>
            <person name="John U."/>
            <person name="Lanier W."/>
            <person name="Lindquist E.A."/>
            <person name="Lucas S."/>
            <person name="Mayer K.F."/>
            <person name="Moreau H."/>
            <person name="Not F."/>
            <person name="Otillar R."/>
            <person name="Panaud O."/>
            <person name="Pangilinan J."/>
            <person name="Paulsen I."/>
            <person name="Piegu B."/>
            <person name="Poliakov A."/>
            <person name="Robbens S."/>
            <person name="Schmutz J."/>
            <person name="Toulza E."/>
            <person name="Wyss T."/>
            <person name="Zelensky A."/>
            <person name="Zhou K."/>
            <person name="Armbrust E.V."/>
            <person name="Bhattacharya D."/>
            <person name="Goodenough U.W."/>
            <person name="Van de Peer Y."/>
            <person name="Grigoriev I.V."/>
        </authorList>
    </citation>
    <scope>NUCLEOTIDE SEQUENCE [LARGE SCALE GENOMIC DNA]</scope>
    <source>
        <strain evidence="4 5">CCMP1545</strain>
    </source>
</reference>
<evidence type="ECO:0000313" key="5">
    <source>
        <dbReference type="Proteomes" id="UP000001876"/>
    </source>
</evidence>
<feature type="non-terminal residue" evidence="4">
    <location>
        <position position="304"/>
    </location>
</feature>
<keyword evidence="3" id="KW-0325">Glycoprotein</keyword>
<dbReference type="AlphaFoldDB" id="C1N5I2"/>
<keyword evidence="5" id="KW-1185">Reference proteome</keyword>
<dbReference type="RefSeq" id="XP_003063162.1">
    <property type="nucleotide sequence ID" value="XM_003063116.1"/>
</dbReference>
<name>C1N5I2_MICPC</name>
<dbReference type="GeneID" id="9688807"/>
<evidence type="ECO:0000313" key="4">
    <source>
        <dbReference type="EMBL" id="EEH52298.1"/>
    </source>
</evidence>
<dbReference type="SMART" id="SM00191">
    <property type="entry name" value="Int_alpha"/>
    <property type="match status" value="4"/>
</dbReference>
<proteinExistence type="predicted"/>
<dbReference type="InterPro" id="IPR013517">
    <property type="entry name" value="FG-GAP"/>
</dbReference>
<evidence type="ECO:0000256" key="2">
    <source>
        <dbReference type="ARBA" id="ARBA00022737"/>
    </source>
</evidence>
<accession>C1N5I2</accession>
<dbReference type="eggNOG" id="ENOG502SAF2">
    <property type="taxonomic scope" value="Eukaryota"/>
</dbReference>
<dbReference type="KEGG" id="mpp:MICPUCDRAFT_22399"/>
<dbReference type="PANTHER" id="PTHR36220">
    <property type="entry name" value="UNNAMED PRODUCT"/>
    <property type="match status" value="1"/>
</dbReference>
<keyword evidence="2" id="KW-0677">Repeat</keyword>
<dbReference type="Gene3D" id="2.130.10.130">
    <property type="entry name" value="Integrin alpha, N-terminal"/>
    <property type="match status" value="2"/>
</dbReference>